<evidence type="ECO:0000313" key="3">
    <source>
        <dbReference type="EMBL" id="VDM69697.1"/>
    </source>
</evidence>
<sequence length="256" mass="29132">MQIETLTSHDELERRVKMAQEISAKLEQLPDVVKSVLDEFRTKLDAAMNHFMNTTMIYDGTGLNPFDGEIVNIDQNLEGESNGAANSGEVGGPANCENMVDGTSARCEDVRDVPRALSLLERRTRQLRAMQQQCSALRRRRLHGRLSRDVHSFGEERARLERLRDELRNDLYETEDQDVETREARRNRILNSLRSPIPPSRPASTVTTPSRPHGDERARSNSIEIIATPPAVADLEQRAGRWRLAEVLIDRYSKLF</sequence>
<evidence type="ECO:0000313" key="4">
    <source>
        <dbReference type="Proteomes" id="UP000270094"/>
    </source>
</evidence>
<dbReference type="Proteomes" id="UP000270094">
    <property type="component" value="Unassembled WGS sequence"/>
</dbReference>
<keyword evidence="1" id="KW-0175">Coiled coil</keyword>
<dbReference type="EMBL" id="UYYB01013185">
    <property type="protein sequence ID" value="VDM69697.1"/>
    <property type="molecule type" value="Genomic_DNA"/>
</dbReference>
<reference evidence="3 4" key="1">
    <citation type="submission" date="2018-11" db="EMBL/GenBank/DDBJ databases">
        <authorList>
            <consortium name="Pathogen Informatics"/>
        </authorList>
    </citation>
    <scope>NUCLEOTIDE SEQUENCE [LARGE SCALE GENOMIC DNA]</scope>
</reference>
<name>A0A3P7IZR2_STRVU</name>
<evidence type="ECO:0000256" key="2">
    <source>
        <dbReference type="SAM" id="MobiDB-lite"/>
    </source>
</evidence>
<accession>A0A3P7IZR2</accession>
<gene>
    <name evidence="3" type="ORF">SVUK_LOCUS4695</name>
</gene>
<organism evidence="3 4">
    <name type="scientific">Strongylus vulgaris</name>
    <name type="common">Blood worm</name>
    <dbReference type="NCBI Taxonomy" id="40348"/>
    <lineage>
        <taxon>Eukaryota</taxon>
        <taxon>Metazoa</taxon>
        <taxon>Ecdysozoa</taxon>
        <taxon>Nematoda</taxon>
        <taxon>Chromadorea</taxon>
        <taxon>Rhabditida</taxon>
        <taxon>Rhabditina</taxon>
        <taxon>Rhabditomorpha</taxon>
        <taxon>Strongyloidea</taxon>
        <taxon>Strongylidae</taxon>
        <taxon>Strongylus</taxon>
    </lineage>
</organism>
<dbReference type="OrthoDB" id="5865218at2759"/>
<feature type="region of interest" description="Disordered" evidence="2">
    <location>
        <begin position="187"/>
        <end position="222"/>
    </location>
</feature>
<protein>
    <submittedName>
        <fullName evidence="3">Uncharacterized protein</fullName>
    </submittedName>
</protein>
<keyword evidence="4" id="KW-1185">Reference proteome</keyword>
<proteinExistence type="predicted"/>
<dbReference type="AlphaFoldDB" id="A0A3P7IZR2"/>
<evidence type="ECO:0000256" key="1">
    <source>
        <dbReference type="SAM" id="Coils"/>
    </source>
</evidence>
<feature type="coiled-coil region" evidence="1">
    <location>
        <begin position="120"/>
        <end position="177"/>
    </location>
</feature>